<dbReference type="Gene3D" id="1.10.3720.10">
    <property type="entry name" value="MetI-like"/>
    <property type="match status" value="1"/>
</dbReference>
<keyword evidence="3" id="KW-1003">Cell membrane</keyword>
<dbReference type="PANTHER" id="PTHR30193:SF37">
    <property type="entry name" value="INNER MEMBRANE ABC TRANSPORTER PERMEASE PROTEIN YCJO"/>
    <property type="match status" value="1"/>
</dbReference>
<evidence type="ECO:0000256" key="4">
    <source>
        <dbReference type="ARBA" id="ARBA00022692"/>
    </source>
</evidence>
<reference evidence="10" key="1">
    <citation type="submission" date="2016-10" db="EMBL/GenBank/DDBJ databases">
        <authorList>
            <person name="Varghese N."/>
            <person name="Submissions S."/>
        </authorList>
    </citation>
    <scope>NUCLEOTIDE SEQUENCE [LARGE SCALE GENOMIC DNA]</scope>
    <source>
        <strain evidence="10">DSM 19181</strain>
    </source>
</reference>
<feature type="transmembrane region" description="Helical" evidence="7">
    <location>
        <begin position="73"/>
        <end position="95"/>
    </location>
</feature>
<dbReference type="InterPro" id="IPR051393">
    <property type="entry name" value="ABC_transporter_permease"/>
</dbReference>
<dbReference type="OrthoDB" id="2168559at2"/>
<keyword evidence="6 7" id="KW-0472">Membrane</keyword>
<evidence type="ECO:0000256" key="5">
    <source>
        <dbReference type="ARBA" id="ARBA00022989"/>
    </source>
</evidence>
<gene>
    <name evidence="9" type="ORF">SAMN04488098_10339</name>
</gene>
<feature type="transmembrane region" description="Helical" evidence="7">
    <location>
        <begin position="7"/>
        <end position="32"/>
    </location>
</feature>
<feature type="transmembrane region" description="Helical" evidence="7">
    <location>
        <begin position="263"/>
        <end position="283"/>
    </location>
</feature>
<dbReference type="GO" id="GO:0005886">
    <property type="term" value="C:plasma membrane"/>
    <property type="evidence" value="ECO:0007669"/>
    <property type="project" value="UniProtKB-SubCell"/>
</dbReference>
<dbReference type="Proteomes" id="UP000199433">
    <property type="component" value="Unassembled WGS sequence"/>
</dbReference>
<evidence type="ECO:0000313" key="9">
    <source>
        <dbReference type="EMBL" id="SDK47809.1"/>
    </source>
</evidence>
<feature type="domain" description="ABC transmembrane type-1" evidence="8">
    <location>
        <begin position="69"/>
        <end position="284"/>
    </location>
</feature>
<dbReference type="SUPFAM" id="SSF161098">
    <property type="entry name" value="MetI-like"/>
    <property type="match status" value="1"/>
</dbReference>
<evidence type="ECO:0000256" key="1">
    <source>
        <dbReference type="ARBA" id="ARBA00004651"/>
    </source>
</evidence>
<dbReference type="CDD" id="cd06261">
    <property type="entry name" value="TM_PBP2"/>
    <property type="match status" value="1"/>
</dbReference>
<keyword evidence="9" id="KW-0762">Sugar transport</keyword>
<dbReference type="SUPFAM" id="SSF160964">
    <property type="entry name" value="MalF N-terminal region-like"/>
    <property type="match status" value="1"/>
</dbReference>
<keyword evidence="10" id="KW-1185">Reference proteome</keyword>
<feature type="transmembrane region" description="Helical" evidence="7">
    <location>
        <begin position="160"/>
        <end position="182"/>
    </location>
</feature>
<accession>A0A1G9C844</accession>
<keyword evidence="5 7" id="KW-1133">Transmembrane helix</keyword>
<dbReference type="STRING" id="426701.SAMN04488098_10339"/>
<dbReference type="RefSeq" id="WP_080146778.1">
    <property type="nucleotide sequence ID" value="NZ_FNFK01000033.1"/>
</dbReference>
<dbReference type="InterPro" id="IPR000515">
    <property type="entry name" value="MetI-like"/>
</dbReference>
<evidence type="ECO:0000256" key="2">
    <source>
        <dbReference type="ARBA" id="ARBA00022448"/>
    </source>
</evidence>
<keyword evidence="2 7" id="KW-0813">Transport</keyword>
<keyword evidence="4 7" id="KW-0812">Transmembrane</keyword>
<feature type="transmembrane region" description="Helical" evidence="7">
    <location>
        <begin position="212"/>
        <end position="230"/>
    </location>
</feature>
<evidence type="ECO:0000313" key="10">
    <source>
        <dbReference type="Proteomes" id="UP000199433"/>
    </source>
</evidence>
<proteinExistence type="inferred from homology"/>
<dbReference type="PROSITE" id="PS50928">
    <property type="entry name" value="ABC_TM1"/>
    <property type="match status" value="1"/>
</dbReference>
<dbReference type="AlphaFoldDB" id="A0A1G9C844"/>
<evidence type="ECO:0000256" key="7">
    <source>
        <dbReference type="RuleBase" id="RU363032"/>
    </source>
</evidence>
<dbReference type="GO" id="GO:0055085">
    <property type="term" value="P:transmembrane transport"/>
    <property type="evidence" value="ECO:0007669"/>
    <property type="project" value="InterPro"/>
</dbReference>
<comment type="similarity">
    <text evidence="7">Belongs to the binding-protein-dependent transport system permease family.</text>
</comment>
<protein>
    <submittedName>
        <fullName evidence="9">Multiple sugar transport system permease protein</fullName>
    </submittedName>
</protein>
<evidence type="ECO:0000259" key="8">
    <source>
        <dbReference type="PROSITE" id="PS50928"/>
    </source>
</evidence>
<dbReference type="Pfam" id="PF00528">
    <property type="entry name" value="BPD_transp_1"/>
    <property type="match status" value="1"/>
</dbReference>
<evidence type="ECO:0000256" key="6">
    <source>
        <dbReference type="ARBA" id="ARBA00023136"/>
    </source>
</evidence>
<evidence type="ECO:0000256" key="3">
    <source>
        <dbReference type="ARBA" id="ARBA00022475"/>
    </source>
</evidence>
<comment type="subcellular location">
    <subcellularLocation>
        <location evidence="1 7">Cell membrane</location>
        <topology evidence="1 7">Multi-pass membrane protein</topology>
    </subcellularLocation>
</comment>
<organism evidence="9 10">
    <name type="scientific">Alkalibacterium thalassium</name>
    <dbReference type="NCBI Taxonomy" id="426701"/>
    <lineage>
        <taxon>Bacteria</taxon>
        <taxon>Bacillati</taxon>
        <taxon>Bacillota</taxon>
        <taxon>Bacilli</taxon>
        <taxon>Lactobacillales</taxon>
        <taxon>Carnobacteriaceae</taxon>
        <taxon>Alkalibacterium</taxon>
    </lineage>
</organism>
<name>A0A1G9C844_9LACT</name>
<feature type="transmembrane region" description="Helical" evidence="7">
    <location>
        <begin position="107"/>
        <end position="127"/>
    </location>
</feature>
<dbReference type="InterPro" id="IPR035906">
    <property type="entry name" value="MetI-like_sf"/>
</dbReference>
<dbReference type="PANTHER" id="PTHR30193">
    <property type="entry name" value="ABC TRANSPORTER PERMEASE PROTEIN"/>
    <property type="match status" value="1"/>
</dbReference>
<dbReference type="EMBL" id="FNFK01000033">
    <property type="protein sequence ID" value="SDK47809.1"/>
    <property type="molecule type" value="Genomic_DNA"/>
</dbReference>
<sequence>MKSKKAPYFFIAPAIILLLMFSIFPILIALLISFTDMSLAGLADYSRIEFLGLQNYQNILQDNVFIQSITNTLFYVLFGVPLVILFSLTIAILINMGKTKYFSFMRVVFYSPSITNIVAVAIVWAFLFNPSESIGLINQMLSTVGIQPIGWLTNTDVSKFSLVILAVWRGIGINMLIFSAALQNIPKTMYEAAELDGATKWEQIWHITIPQLKFSTSFVTITTIIGWLQFFEEPFVMTDGGPLNSTMSVALFIYRNGFQNNQFGYAAAGSLLLFVVIIAATMIQLRLQRRGQN</sequence>